<dbReference type="PANTHER" id="PTHR21600">
    <property type="entry name" value="MITOCHONDRIAL RNA PSEUDOURIDINE SYNTHASE"/>
    <property type="match status" value="1"/>
</dbReference>
<dbReference type="InterPro" id="IPR006145">
    <property type="entry name" value="PsdUridine_synth_RsuA/RluA"/>
</dbReference>
<comment type="similarity">
    <text evidence="2 5">Belongs to the pseudouridine synthase RluA family.</text>
</comment>
<dbReference type="RefSeq" id="WP_148867072.1">
    <property type="nucleotide sequence ID" value="NZ_VNHO01000011.1"/>
</dbReference>
<evidence type="ECO:0000256" key="4">
    <source>
        <dbReference type="PIRSR" id="PIRSR606225-1"/>
    </source>
</evidence>
<protein>
    <recommendedName>
        <fullName evidence="5">Pseudouridine synthase</fullName>
        <ecNumber evidence="5">5.4.99.-</ecNumber>
    </recommendedName>
</protein>
<feature type="domain" description="Pseudouridine synthase RsuA/RluA-like" evidence="6">
    <location>
        <begin position="81"/>
        <end position="228"/>
    </location>
</feature>
<dbReference type="CDD" id="cd02869">
    <property type="entry name" value="PseudoU_synth_RluA_like"/>
    <property type="match status" value="1"/>
</dbReference>
<dbReference type="GO" id="GO:0000455">
    <property type="term" value="P:enzyme-directed rRNA pseudouridine synthesis"/>
    <property type="evidence" value="ECO:0007669"/>
    <property type="project" value="TreeGrafter"/>
</dbReference>
<feature type="active site" evidence="4">
    <location>
        <position position="128"/>
    </location>
</feature>
<dbReference type="InterPro" id="IPR006224">
    <property type="entry name" value="PsdUridine_synth_RluA-like_CS"/>
</dbReference>
<dbReference type="EC" id="5.4.99.-" evidence="5"/>
<dbReference type="InterPro" id="IPR050188">
    <property type="entry name" value="RluA_PseudoU_synthase"/>
</dbReference>
<evidence type="ECO:0000313" key="7">
    <source>
        <dbReference type="EMBL" id="TYP54988.1"/>
    </source>
</evidence>
<dbReference type="AlphaFoldDB" id="A0A5S5ATZ8"/>
<evidence type="ECO:0000313" key="8">
    <source>
        <dbReference type="Proteomes" id="UP000322294"/>
    </source>
</evidence>
<dbReference type="PROSITE" id="PS01129">
    <property type="entry name" value="PSI_RLU"/>
    <property type="match status" value="1"/>
</dbReference>
<dbReference type="GO" id="GO:0009982">
    <property type="term" value="F:pseudouridine synthase activity"/>
    <property type="evidence" value="ECO:0007669"/>
    <property type="project" value="InterPro"/>
</dbReference>
<dbReference type="NCBIfam" id="TIGR00005">
    <property type="entry name" value="rluA_subfam"/>
    <property type="match status" value="1"/>
</dbReference>
<evidence type="ECO:0000256" key="1">
    <source>
        <dbReference type="ARBA" id="ARBA00000073"/>
    </source>
</evidence>
<proteinExistence type="inferred from homology"/>
<evidence type="ECO:0000256" key="3">
    <source>
        <dbReference type="ARBA" id="ARBA00023235"/>
    </source>
</evidence>
<dbReference type="Proteomes" id="UP000322294">
    <property type="component" value="Unassembled WGS sequence"/>
</dbReference>
<dbReference type="OrthoDB" id="9807829at2"/>
<comment type="catalytic activity">
    <reaction evidence="1 5">
        <text>a uridine in RNA = a pseudouridine in RNA</text>
        <dbReference type="Rhea" id="RHEA:48348"/>
        <dbReference type="Rhea" id="RHEA-COMP:12068"/>
        <dbReference type="Rhea" id="RHEA-COMP:12069"/>
        <dbReference type="ChEBI" id="CHEBI:65314"/>
        <dbReference type="ChEBI" id="CHEBI:65315"/>
    </reaction>
</comment>
<evidence type="ECO:0000256" key="2">
    <source>
        <dbReference type="ARBA" id="ARBA00010876"/>
    </source>
</evidence>
<dbReference type="Gene3D" id="3.30.2350.10">
    <property type="entry name" value="Pseudouridine synthase"/>
    <property type="match status" value="1"/>
</dbReference>
<accession>A0A5S5ATZ8</accession>
<reference evidence="7 8" key="1">
    <citation type="submission" date="2019-07" db="EMBL/GenBank/DDBJ databases">
        <title>Genomic Encyclopedia of Type Strains, Phase I: the one thousand microbial genomes (KMG-I) project.</title>
        <authorList>
            <person name="Kyrpides N."/>
        </authorList>
    </citation>
    <scope>NUCLEOTIDE SEQUENCE [LARGE SCALE GENOMIC DNA]</scope>
    <source>
        <strain evidence="7 8">DSM 16647</strain>
    </source>
</reference>
<keyword evidence="8" id="KW-1185">Reference proteome</keyword>
<dbReference type="EMBL" id="VNHO01000011">
    <property type="protein sequence ID" value="TYP54988.1"/>
    <property type="molecule type" value="Genomic_DNA"/>
</dbReference>
<name>A0A5S5ATZ8_9FIRM</name>
<dbReference type="PANTHER" id="PTHR21600:SF44">
    <property type="entry name" value="RIBOSOMAL LARGE SUBUNIT PSEUDOURIDINE SYNTHASE D"/>
    <property type="match status" value="1"/>
</dbReference>
<comment type="function">
    <text evidence="5">Responsible for synthesis of pseudouridine from uracil.</text>
</comment>
<dbReference type="GO" id="GO:0140098">
    <property type="term" value="F:catalytic activity, acting on RNA"/>
    <property type="evidence" value="ECO:0007669"/>
    <property type="project" value="UniProtKB-ARBA"/>
</dbReference>
<dbReference type="SUPFAM" id="SSF55120">
    <property type="entry name" value="Pseudouridine synthase"/>
    <property type="match status" value="1"/>
</dbReference>
<evidence type="ECO:0000256" key="5">
    <source>
        <dbReference type="RuleBase" id="RU362028"/>
    </source>
</evidence>
<dbReference type="GO" id="GO:0003723">
    <property type="term" value="F:RNA binding"/>
    <property type="evidence" value="ECO:0007669"/>
    <property type="project" value="InterPro"/>
</dbReference>
<organism evidence="7 8">
    <name type="scientific">Thermosediminibacter litoriperuensis</name>
    <dbReference type="NCBI Taxonomy" id="291989"/>
    <lineage>
        <taxon>Bacteria</taxon>
        <taxon>Bacillati</taxon>
        <taxon>Bacillota</taxon>
        <taxon>Clostridia</taxon>
        <taxon>Thermosediminibacterales</taxon>
        <taxon>Thermosediminibacteraceae</taxon>
        <taxon>Thermosediminibacter</taxon>
    </lineage>
</organism>
<sequence>MKFIVDETSQGLTVGEFLKVNGFSSRTMRRLKLGGKISLNGVSAYTNTRICCNDVIEIDLAEESGIVPSPVLINILYEDDHIIVLNKQPGVVVHPTAFHYDDTIANGVIYYLHQKGKRGGFHPVNRLDRDTTGVLIIALNQHIHNLIQTHGRMKKRYTAVVEGVIKEDEGVIDERIARREGSLIERCVSERGQKAVTRFKVVRRLKNLTVLDIEPVTGRTHQIRVHLSYKGHPVAGDTLYGGKNDIIKRQALHCTEMTFFYPVKGTYLSFKAPIPEDMVYLISRSQDWK</sequence>
<gene>
    <name evidence="7" type="ORF">LZ11_01313</name>
</gene>
<keyword evidence="3 5" id="KW-0413">Isomerase</keyword>
<dbReference type="InterPro" id="IPR020103">
    <property type="entry name" value="PsdUridine_synth_cat_dom_sf"/>
</dbReference>
<evidence type="ECO:0000259" key="6">
    <source>
        <dbReference type="Pfam" id="PF00849"/>
    </source>
</evidence>
<dbReference type="InterPro" id="IPR006225">
    <property type="entry name" value="PsdUridine_synth_RluC/D"/>
</dbReference>
<comment type="caution">
    <text evidence="7">The sequence shown here is derived from an EMBL/GenBank/DDBJ whole genome shotgun (WGS) entry which is preliminary data.</text>
</comment>
<dbReference type="Pfam" id="PF00849">
    <property type="entry name" value="PseudoU_synth_2"/>
    <property type="match status" value="1"/>
</dbReference>